<dbReference type="Gene3D" id="1.10.1900.10">
    <property type="entry name" value="c-terminal domain of poly(a) binding protein"/>
    <property type="match status" value="1"/>
</dbReference>
<organism evidence="1 2">
    <name type="scientific">Weissella confusa</name>
    <name type="common">Lactobacillus confusus</name>
    <dbReference type="NCBI Taxonomy" id="1583"/>
    <lineage>
        <taxon>Bacteria</taxon>
        <taxon>Bacillati</taxon>
        <taxon>Bacillota</taxon>
        <taxon>Bacilli</taxon>
        <taxon>Lactobacillales</taxon>
        <taxon>Lactobacillaceae</taxon>
        <taxon>Weissella</taxon>
    </lineage>
</organism>
<dbReference type="Pfam" id="PF06304">
    <property type="entry name" value="DUF1048"/>
    <property type="match status" value="1"/>
</dbReference>
<evidence type="ECO:0000313" key="2">
    <source>
        <dbReference type="Proteomes" id="UP000650485"/>
    </source>
</evidence>
<reference evidence="1" key="1">
    <citation type="submission" date="2020-08" db="EMBL/GenBank/DDBJ databases">
        <title>Complete genome sequence of Weissella confusa strain FS54 provides insights into metabolic potential.</title>
        <authorList>
            <person name="Fhoula I."/>
            <person name="Najjari A."/>
            <person name="Lekired A."/>
            <person name="Bessrour-Aouam N."/>
            <person name="Jaballah S."/>
            <person name="Klibi N."/>
            <person name="Ouzari H.-I."/>
        </authorList>
    </citation>
    <scope>NUCLEOTIDE SEQUENCE</scope>
    <source>
        <strain evidence="1">FS54</strain>
    </source>
</reference>
<dbReference type="Proteomes" id="UP000650485">
    <property type="component" value="Unassembled WGS sequence"/>
</dbReference>
<dbReference type="AlphaFoldDB" id="A0A3R5Z3R1"/>
<dbReference type="EMBL" id="JACSZT010000008">
    <property type="protein sequence ID" value="MBC6499022.1"/>
    <property type="molecule type" value="Genomic_DNA"/>
</dbReference>
<name>A0A3R5Z3R1_WEICO</name>
<accession>A0A3R5Z3R1</accession>
<gene>
    <name evidence="1" type="ORF">H7R52_10145</name>
</gene>
<dbReference type="RefSeq" id="WP_118704073.1">
    <property type="nucleotide sequence ID" value="NZ_CABJBN010000003.1"/>
</dbReference>
<dbReference type="InterPro" id="IPR008316">
    <property type="entry name" value="UCP029876"/>
</dbReference>
<proteinExistence type="predicted"/>
<dbReference type="SUPFAM" id="SSF158560">
    <property type="entry name" value="BH3980-like"/>
    <property type="match status" value="1"/>
</dbReference>
<evidence type="ECO:0000313" key="1">
    <source>
        <dbReference type="EMBL" id="MBC6499022.1"/>
    </source>
</evidence>
<sequence>MALEWTDIKKWFDFKQMKADKAEWNKQQARIKAMPADYQIVIGEVQNYFWHFAGGDGMDMMASIYDLIDFFEEGAANNVPVLELVGNDVAEFAENALREMQAKRWTDDVKVKINQRVAEKLAKLQ</sequence>
<comment type="caution">
    <text evidence="1">The sequence shown here is derived from an EMBL/GenBank/DDBJ whole genome shotgun (WGS) entry which is preliminary data.</text>
</comment>
<protein>
    <submittedName>
        <fullName evidence="1">DUF1048 domain-containing protein</fullName>
    </submittedName>
</protein>